<organism evidence="1 2">
    <name type="scientific">Ferrithrix thermotolerans DSM 19514</name>
    <dbReference type="NCBI Taxonomy" id="1121881"/>
    <lineage>
        <taxon>Bacteria</taxon>
        <taxon>Bacillati</taxon>
        <taxon>Actinomycetota</taxon>
        <taxon>Acidimicrobiia</taxon>
        <taxon>Acidimicrobiales</taxon>
        <taxon>Acidimicrobiaceae</taxon>
        <taxon>Ferrithrix</taxon>
    </lineage>
</organism>
<dbReference type="InterPro" id="IPR012337">
    <property type="entry name" value="RNaseH-like_sf"/>
</dbReference>
<evidence type="ECO:0000313" key="1">
    <source>
        <dbReference type="EMBL" id="SHF02959.1"/>
    </source>
</evidence>
<dbReference type="Proteomes" id="UP000184295">
    <property type="component" value="Unassembled WGS sequence"/>
</dbReference>
<evidence type="ECO:0008006" key="3">
    <source>
        <dbReference type="Google" id="ProtNLM"/>
    </source>
</evidence>
<dbReference type="STRING" id="1121881.SAMN02745225_02292"/>
<dbReference type="EMBL" id="FQUL01000061">
    <property type="protein sequence ID" value="SHF02959.1"/>
    <property type="molecule type" value="Genomic_DNA"/>
</dbReference>
<accession>A0A1M4YBC1</accession>
<dbReference type="OrthoDB" id="5244795at2"/>
<sequence length="161" mass="18669">MIETNKEGLSNEEIWHLYMTLTRVEEAFRALKSDLGLRPLYHQLARRTCAHLFISVLAYHLYGAIAYELTTKTDTRRPLTILARLATHVRATVTLTDIERKVHHLRVSNTPDPDQRQIFGDYIFDTLTTTMRQLRLFVHAGHGARRPHPSRVWKVTEPDGL</sequence>
<proteinExistence type="predicted"/>
<protein>
    <recommendedName>
        <fullName evidence="3">Transposase DDE domain-containing protein</fullName>
    </recommendedName>
</protein>
<evidence type="ECO:0000313" key="2">
    <source>
        <dbReference type="Proteomes" id="UP000184295"/>
    </source>
</evidence>
<gene>
    <name evidence="1" type="ORF">SAMN02745225_02292</name>
</gene>
<dbReference type="SUPFAM" id="SSF53098">
    <property type="entry name" value="Ribonuclease H-like"/>
    <property type="match status" value="1"/>
</dbReference>
<dbReference type="RefSeq" id="WP_072792671.1">
    <property type="nucleotide sequence ID" value="NZ_FQUL01000061.1"/>
</dbReference>
<dbReference type="AlphaFoldDB" id="A0A1M4YBC1"/>
<reference evidence="2" key="1">
    <citation type="submission" date="2016-11" db="EMBL/GenBank/DDBJ databases">
        <authorList>
            <person name="Varghese N."/>
            <person name="Submissions S."/>
        </authorList>
    </citation>
    <scope>NUCLEOTIDE SEQUENCE [LARGE SCALE GENOMIC DNA]</scope>
    <source>
        <strain evidence="2">DSM 19514</strain>
    </source>
</reference>
<keyword evidence="2" id="KW-1185">Reference proteome</keyword>
<name>A0A1M4YBC1_9ACTN</name>